<dbReference type="STRING" id="318464.IO99_14925"/>
<comment type="caution">
    <text evidence="2">The sequence shown here is derived from an EMBL/GenBank/DDBJ whole genome shotgun (WGS) entry which is preliminary data.</text>
</comment>
<gene>
    <name evidence="2" type="ORF">IO99_14925</name>
</gene>
<dbReference type="AlphaFoldDB" id="A0A084J8Y3"/>
<dbReference type="InterPro" id="IPR009501">
    <property type="entry name" value="UCP020269"/>
</dbReference>
<dbReference type="SUPFAM" id="SSF100950">
    <property type="entry name" value="NagB/RpiA/CoA transferase-like"/>
    <property type="match status" value="1"/>
</dbReference>
<dbReference type="InterPro" id="IPR037171">
    <property type="entry name" value="NagB/RpiA_transferase-like"/>
</dbReference>
<reference evidence="2 3" key="1">
    <citation type="submission" date="2014-07" db="EMBL/GenBank/DDBJ databases">
        <title>Draft genome of Clostridium sulfidigenes 113A isolated from sediments associated with methane hydrate from Krishna Godavari basin.</title>
        <authorList>
            <person name="Honkalas V.S."/>
            <person name="Dabir A.P."/>
            <person name="Arora P."/>
            <person name="Dhakephalkar P.K."/>
        </authorList>
    </citation>
    <scope>NUCLEOTIDE SEQUENCE [LARGE SCALE GENOMIC DNA]</scope>
    <source>
        <strain evidence="2 3">113A</strain>
    </source>
</reference>
<dbReference type="Pfam" id="PF02589">
    <property type="entry name" value="LUD_dom"/>
    <property type="match status" value="1"/>
</dbReference>
<evidence type="ECO:0000313" key="2">
    <source>
        <dbReference type="EMBL" id="KEZ85417.1"/>
    </source>
</evidence>
<evidence type="ECO:0000259" key="1">
    <source>
        <dbReference type="Pfam" id="PF02589"/>
    </source>
</evidence>
<proteinExistence type="predicted"/>
<protein>
    <submittedName>
        <fullName evidence="2">Membrane protein</fullName>
    </submittedName>
</protein>
<dbReference type="Gene3D" id="3.40.50.10420">
    <property type="entry name" value="NagB/RpiA/CoA transferase-like"/>
    <property type="match status" value="1"/>
</dbReference>
<organism evidence="2 3">
    <name type="scientific">Clostridium sulfidigenes</name>
    <dbReference type="NCBI Taxonomy" id="318464"/>
    <lineage>
        <taxon>Bacteria</taxon>
        <taxon>Bacillati</taxon>
        <taxon>Bacillota</taxon>
        <taxon>Clostridia</taxon>
        <taxon>Eubacteriales</taxon>
        <taxon>Clostridiaceae</taxon>
        <taxon>Clostridium</taxon>
    </lineage>
</organism>
<dbReference type="RefSeq" id="WP_035134598.1">
    <property type="nucleotide sequence ID" value="NZ_JPMD01000036.1"/>
</dbReference>
<dbReference type="Proteomes" id="UP000028542">
    <property type="component" value="Unassembled WGS sequence"/>
</dbReference>
<name>A0A084J8Y3_9CLOT</name>
<evidence type="ECO:0000313" key="3">
    <source>
        <dbReference type="Proteomes" id="UP000028542"/>
    </source>
</evidence>
<accession>A0A084J8Y3</accession>
<dbReference type="InterPro" id="IPR024185">
    <property type="entry name" value="FTHF_cligase-like_sf"/>
</dbReference>
<dbReference type="EMBL" id="JPMD01000036">
    <property type="protein sequence ID" value="KEZ85417.1"/>
    <property type="molecule type" value="Genomic_DNA"/>
</dbReference>
<sequence length="213" mass="24127">MDKNMKWLKESRVNSTINSLKKNGMNGYLVNSHEELIEKINELTNDGDTVSCGGSMSLFETGVIDYLRSGKYNFLDRYEDGLSKDDLKKLYRNTFSADVYFTSTNAITEKGELYNVDGNGNRVAAMLYGPDKVIIIAGVNKIVENIEEAIKRNERVSAPANCKRLNKVTPCVKVGHCMDCSSEDRICNEYTIIRRQGNEDRIHVIFLNEELGY</sequence>
<keyword evidence="3" id="KW-1185">Reference proteome</keyword>
<dbReference type="InterPro" id="IPR003741">
    <property type="entry name" value="LUD_dom"/>
</dbReference>
<feature type="domain" description="LUD" evidence="1">
    <location>
        <begin position="15"/>
        <end position="207"/>
    </location>
</feature>
<dbReference type="PIRSF" id="PIRSF020269">
    <property type="entry name" value="DUF1121"/>
    <property type="match status" value="1"/>
</dbReference>
<dbReference type="PANTHER" id="PTHR36179:SF2">
    <property type="entry name" value="LUD DOMAIN-CONTAINING PROTEIN"/>
    <property type="match status" value="1"/>
</dbReference>
<dbReference type="PANTHER" id="PTHR36179">
    <property type="entry name" value="LUD_DOM DOMAIN-CONTAINING PROTEIN"/>
    <property type="match status" value="1"/>
</dbReference>
<dbReference type="eggNOG" id="COG1139">
    <property type="taxonomic scope" value="Bacteria"/>
</dbReference>